<dbReference type="Proteomes" id="UP000000265">
    <property type="component" value="Chromosome"/>
</dbReference>
<reference evidence="1 2" key="1">
    <citation type="journal article" date="2001" name="Nature">
        <title>Complete genome sequence of Salmonella enterica serovar Typhimurium LT2.</title>
        <authorList>
            <person name="McClelland M."/>
            <person name="Sanderson K.E."/>
            <person name="Spieth J."/>
            <person name="Clifton S.W."/>
            <person name="Latreille P."/>
            <person name="Courtney L."/>
            <person name="Porwollik S."/>
            <person name="Ali J."/>
            <person name="Dante M."/>
            <person name="Du F."/>
            <person name="Hou S."/>
            <person name="Layman D."/>
            <person name="Leonard S."/>
            <person name="Nguyen C."/>
            <person name="Scott K."/>
            <person name="Holmes A."/>
            <person name="Grewal N."/>
            <person name="Mulvaney E."/>
            <person name="Ryan E."/>
            <person name="Sun H."/>
            <person name="Florea L."/>
            <person name="Miller W."/>
            <person name="Stoneking T."/>
            <person name="Nhan M."/>
            <person name="Waterston R."/>
            <person name="Wilson R.K."/>
        </authorList>
    </citation>
    <scope>NUCLEOTIDE SEQUENCE [LARGE SCALE GENOMIC DNA]</scope>
    <source>
        <strain evidence="2">ATCC 700721 / MGH 78578</strain>
    </source>
</reference>
<dbReference type="EMBL" id="CP000647">
    <property type="protein sequence ID" value="ABR75720.1"/>
    <property type="molecule type" value="Genomic_DNA"/>
</dbReference>
<name>A6T549_KLEP7</name>
<sequence length="52" mass="5652">MENPFFNTLTLSPVILTQGEMISPTLTFAIFSQNTVTNISSATLIAYSSPNQ</sequence>
<evidence type="ECO:0000313" key="1">
    <source>
        <dbReference type="EMBL" id="ABR75720.1"/>
    </source>
</evidence>
<proteinExistence type="predicted"/>
<dbReference type="PaxDb" id="272620-KPN_00267"/>
<dbReference type="EnsemblBacteria" id="ABR75720">
    <property type="protein sequence ID" value="ABR75720"/>
    <property type="gene ID" value="KPN_00267"/>
</dbReference>
<dbReference type="KEGG" id="kpn:KPN_00267"/>
<dbReference type="AlphaFoldDB" id="A6T549"/>
<evidence type="ECO:0000313" key="2">
    <source>
        <dbReference type="Proteomes" id="UP000000265"/>
    </source>
</evidence>
<organism evidence="1 2">
    <name type="scientific">Klebsiella pneumoniae subsp. pneumoniae (strain ATCC 700721 / MGH 78578)</name>
    <dbReference type="NCBI Taxonomy" id="272620"/>
    <lineage>
        <taxon>Bacteria</taxon>
        <taxon>Pseudomonadati</taxon>
        <taxon>Pseudomonadota</taxon>
        <taxon>Gammaproteobacteria</taxon>
        <taxon>Enterobacterales</taxon>
        <taxon>Enterobacteriaceae</taxon>
        <taxon>Klebsiella/Raoultella group</taxon>
        <taxon>Klebsiella</taxon>
        <taxon>Klebsiella pneumoniae complex</taxon>
    </lineage>
</organism>
<dbReference type="HOGENOM" id="CLU_3080834_0_0_6"/>
<gene>
    <name evidence="1" type="ORF">KPN_00267</name>
</gene>
<accession>A6T549</accession>
<reference evidence="1 2" key="2">
    <citation type="submission" date="2006-09" db="EMBL/GenBank/DDBJ databases">
        <authorList>
            <consortium name="The Klebsiella pneumonia Genome Sequencing Project"/>
            <person name="McClelland M."/>
            <person name="Sanderson E.K."/>
            <person name="Spieth J."/>
            <person name="Clifton W.S."/>
            <person name="Latreille P."/>
            <person name="Sabo A."/>
            <person name="Pepin K."/>
            <person name="Bhonagiri V."/>
            <person name="Porwollik S."/>
            <person name="Ali J."/>
            <person name="Wilson R.K."/>
        </authorList>
    </citation>
    <scope>NUCLEOTIDE SEQUENCE [LARGE SCALE GENOMIC DNA]</scope>
    <source>
        <strain evidence="2">ATCC 700721 / MGH 78578</strain>
    </source>
</reference>
<protein>
    <submittedName>
        <fullName evidence="1">Uncharacterized protein</fullName>
    </submittedName>
</protein>